<proteinExistence type="predicted"/>
<evidence type="ECO:0000313" key="3">
    <source>
        <dbReference type="Proteomes" id="UP000813824"/>
    </source>
</evidence>
<feature type="region of interest" description="Disordered" evidence="1">
    <location>
        <begin position="31"/>
        <end position="418"/>
    </location>
</feature>
<sequence>MTEYTTSSEAIRDYMSARERTLRWVERYGAEDSLLSPSSPPSVLEDPDALNYAPSDSDCESSHSVPPRMVLRWEDGRPDVPIPHDNMASRSFPRSRGPARNPSHPPIPDHMRSQPRAIPSATSHRSRHAQTLSYVTAPPVENQAGQGHISQSPESIVVLPSRESEESSLSTPQDEHPPHLSQHTGSKHSRVPTHHSSRSVHHPGVLSPTPHIPHNPSQGAPSRSTHSPPVMYSQSQPLPMSTTGGERYLEQQAASQSRAASQLPYNYSPPAIIYAPSSKRSRPHYAPPAIVYSPPSHPHQMDGRYPPPSMAYSQSAPPPHNASAPYPDPSLAGHPRIRSHTTSSVIHEERSHHSRSQSRGRSIGPTSRHEAETSRTRSQRGRRGFFGRPGSPSRSRSPTPSLGGSDAGSDSSAGTYYILPTPGQKVQIIVPNGRSAYTATTTTAHSPHSPQSYHSPRKPFFQRIFSIPKFSTPSVDSRGSASSRGSGRKLQRRHTIGGAHLRHQHDVQK</sequence>
<feature type="region of interest" description="Disordered" evidence="1">
    <location>
        <begin position="470"/>
        <end position="509"/>
    </location>
</feature>
<protein>
    <submittedName>
        <fullName evidence="2">Uncharacterized protein</fullName>
    </submittedName>
</protein>
<evidence type="ECO:0000313" key="2">
    <source>
        <dbReference type="EMBL" id="KAH8103128.1"/>
    </source>
</evidence>
<dbReference type="Proteomes" id="UP000813824">
    <property type="component" value="Unassembled WGS sequence"/>
</dbReference>
<feature type="compositionally biased region" description="Basic residues" evidence="1">
    <location>
        <begin position="185"/>
        <end position="201"/>
    </location>
</feature>
<feature type="compositionally biased region" description="Low complexity" evidence="1">
    <location>
        <begin position="33"/>
        <end position="44"/>
    </location>
</feature>
<feature type="compositionally biased region" description="Basic residues" evidence="1">
    <location>
        <begin position="486"/>
        <end position="503"/>
    </location>
</feature>
<reference evidence="2" key="1">
    <citation type="journal article" date="2021" name="New Phytol.">
        <title>Evolutionary innovations through gain and loss of genes in the ectomycorrhizal Boletales.</title>
        <authorList>
            <person name="Wu G."/>
            <person name="Miyauchi S."/>
            <person name="Morin E."/>
            <person name="Kuo A."/>
            <person name="Drula E."/>
            <person name="Varga T."/>
            <person name="Kohler A."/>
            <person name="Feng B."/>
            <person name="Cao Y."/>
            <person name="Lipzen A."/>
            <person name="Daum C."/>
            <person name="Hundley H."/>
            <person name="Pangilinan J."/>
            <person name="Johnson J."/>
            <person name="Barry K."/>
            <person name="LaButti K."/>
            <person name="Ng V."/>
            <person name="Ahrendt S."/>
            <person name="Min B."/>
            <person name="Choi I.G."/>
            <person name="Park H."/>
            <person name="Plett J.M."/>
            <person name="Magnuson J."/>
            <person name="Spatafora J.W."/>
            <person name="Nagy L.G."/>
            <person name="Henrissat B."/>
            <person name="Grigoriev I.V."/>
            <person name="Yang Z.L."/>
            <person name="Xu J."/>
            <person name="Martin F.M."/>
        </authorList>
    </citation>
    <scope>NUCLEOTIDE SEQUENCE</scope>
    <source>
        <strain evidence="2">KKN 215</strain>
    </source>
</reference>
<dbReference type="EMBL" id="JAEVFJ010000008">
    <property type="protein sequence ID" value="KAH8103128.1"/>
    <property type="molecule type" value="Genomic_DNA"/>
</dbReference>
<name>A0A8K0UUW1_9AGAR</name>
<keyword evidence="3" id="KW-1185">Reference proteome</keyword>
<feature type="compositionally biased region" description="Polar residues" evidence="1">
    <location>
        <begin position="215"/>
        <end position="244"/>
    </location>
</feature>
<feature type="compositionally biased region" description="Low complexity" evidence="1">
    <location>
        <begin position="251"/>
        <end position="262"/>
    </location>
</feature>
<dbReference type="OrthoDB" id="3249663at2759"/>
<feature type="compositionally biased region" description="Low complexity" evidence="1">
    <location>
        <begin position="386"/>
        <end position="414"/>
    </location>
</feature>
<evidence type="ECO:0000256" key="1">
    <source>
        <dbReference type="SAM" id="MobiDB-lite"/>
    </source>
</evidence>
<accession>A0A8K0UUW1</accession>
<dbReference type="AlphaFoldDB" id="A0A8K0UUW1"/>
<comment type="caution">
    <text evidence="2">The sequence shown here is derived from an EMBL/GenBank/DDBJ whole genome shotgun (WGS) entry which is preliminary data.</text>
</comment>
<feature type="compositionally biased region" description="Polar residues" evidence="1">
    <location>
        <begin position="143"/>
        <end position="154"/>
    </location>
</feature>
<gene>
    <name evidence="2" type="ORF">BXZ70DRAFT_905761</name>
</gene>
<organism evidence="2 3">
    <name type="scientific">Cristinia sonorae</name>
    <dbReference type="NCBI Taxonomy" id="1940300"/>
    <lineage>
        <taxon>Eukaryota</taxon>
        <taxon>Fungi</taxon>
        <taxon>Dikarya</taxon>
        <taxon>Basidiomycota</taxon>
        <taxon>Agaricomycotina</taxon>
        <taxon>Agaricomycetes</taxon>
        <taxon>Agaricomycetidae</taxon>
        <taxon>Agaricales</taxon>
        <taxon>Pleurotineae</taxon>
        <taxon>Stephanosporaceae</taxon>
        <taxon>Cristinia</taxon>
    </lineage>
</organism>